<dbReference type="EMBL" id="LAZR01001102">
    <property type="protein sequence ID" value="KKN50657.1"/>
    <property type="molecule type" value="Genomic_DNA"/>
</dbReference>
<dbReference type="SUPFAM" id="SSF52540">
    <property type="entry name" value="P-loop containing nucleoside triphosphate hydrolases"/>
    <property type="match status" value="1"/>
</dbReference>
<reference evidence="1" key="1">
    <citation type="journal article" date="2015" name="Nature">
        <title>Complex archaea that bridge the gap between prokaryotes and eukaryotes.</title>
        <authorList>
            <person name="Spang A."/>
            <person name="Saw J.H."/>
            <person name="Jorgensen S.L."/>
            <person name="Zaremba-Niedzwiedzka K."/>
            <person name="Martijn J."/>
            <person name="Lind A.E."/>
            <person name="van Eijk R."/>
            <person name="Schleper C."/>
            <person name="Guy L."/>
            <person name="Ettema T.J."/>
        </authorList>
    </citation>
    <scope>NUCLEOTIDE SEQUENCE</scope>
</reference>
<protein>
    <submittedName>
        <fullName evidence="1">Uncharacterized protein</fullName>
    </submittedName>
</protein>
<evidence type="ECO:0000313" key="1">
    <source>
        <dbReference type="EMBL" id="KKN50657.1"/>
    </source>
</evidence>
<organism evidence="1">
    <name type="scientific">marine sediment metagenome</name>
    <dbReference type="NCBI Taxonomy" id="412755"/>
    <lineage>
        <taxon>unclassified sequences</taxon>
        <taxon>metagenomes</taxon>
        <taxon>ecological metagenomes</taxon>
    </lineage>
</organism>
<feature type="non-terminal residue" evidence="1">
    <location>
        <position position="1"/>
    </location>
</feature>
<proteinExistence type="predicted"/>
<dbReference type="Gene3D" id="3.40.50.300">
    <property type="entry name" value="P-loop containing nucleotide triphosphate hydrolases"/>
    <property type="match status" value="1"/>
</dbReference>
<sequence>YREIMDWAGAIDVKPDYRMRPGVLKQFCSNGEGVRDGYRRRFVETPGVVAGKKNMIGTSLVIQKLIPQVPAVIEELRQITKATWSIEGDEFDSPLALSRVMRQLACGFYLRWDWPDGKPDFEWLEARKNWNCDVRDILKRSRKGLDSPLLVYLAAKAGRINVPSWAPWAAVRDRPVPPTVPVWKDPFIVNAAIQWGQKDGGIIWYQHKALGERIAKKTRWPHYGAGTDADLARDPVIICSVKAQGTGKNLQHYSRNLLTTLPGSGQVFEQVAGRTHRPGQMADEVTIDWFGHTSELAASMGSIIEDAEFIQQTKGHVQKVLYATRI</sequence>
<dbReference type="InterPro" id="IPR027417">
    <property type="entry name" value="P-loop_NTPase"/>
</dbReference>
<name>A0A0F9RLJ2_9ZZZZ</name>
<comment type="caution">
    <text evidence="1">The sequence shown here is derived from an EMBL/GenBank/DDBJ whole genome shotgun (WGS) entry which is preliminary data.</text>
</comment>
<gene>
    <name evidence="1" type="ORF">LCGC14_0630840</name>
</gene>
<dbReference type="AlphaFoldDB" id="A0A0F9RLJ2"/>
<accession>A0A0F9RLJ2</accession>